<reference evidence="1" key="1">
    <citation type="submission" date="2023-08" db="EMBL/GenBank/DDBJ databases">
        <authorList>
            <person name="Alioto T."/>
            <person name="Alioto T."/>
            <person name="Gomez Garrido J."/>
        </authorList>
    </citation>
    <scope>NUCLEOTIDE SEQUENCE</scope>
</reference>
<protein>
    <submittedName>
        <fullName evidence="1">Uncharacterized protein</fullName>
    </submittedName>
</protein>
<proteinExistence type="predicted"/>
<evidence type="ECO:0000313" key="1">
    <source>
        <dbReference type="EMBL" id="CAI9718991.1"/>
    </source>
</evidence>
<organism evidence="1 2">
    <name type="scientific">Octopus vulgaris</name>
    <name type="common">Common octopus</name>
    <dbReference type="NCBI Taxonomy" id="6645"/>
    <lineage>
        <taxon>Eukaryota</taxon>
        <taxon>Metazoa</taxon>
        <taxon>Spiralia</taxon>
        <taxon>Lophotrochozoa</taxon>
        <taxon>Mollusca</taxon>
        <taxon>Cephalopoda</taxon>
        <taxon>Coleoidea</taxon>
        <taxon>Octopodiformes</taxon>
        <taxon>Octopoda</taxon>
        <taxon>Incirrata</taxon>
        <taxon>Octopodidae</taxon>
        <taxon>Octopus</taxon>
    </lineage>
</organism>
<dbReference type="AlphaFoldDB" id="A0AA36AP13"/>
<keyword evidence="2" id="KW-1185">Reference proteome</keyword>
<evidence type="ECO:0000313" key="2">
    <source>
        <dbReference type="Proteomes" id="UP001162480"/>
    </source>
</evidence>
<dbReference type="Proteomes" id="UP001162480">
    <property type="component" value="Chromosome 3"/>
</dbReference>
<accession>A0AA36AP13</accession>
<dbReference type="EMBL" id="OX597816">
    <property type="protein sequence ID" value="CAI9718991.1"/>
    <property type="molecule type" value="Genomic_DNA"/>
</dbReference>
<sequence length="78" mass="9048">MSELINMSIINKVDFTAFHLRKTEAETKTLINSQELPCQESYQNISFLLLLQSCPHQINYHLFNSYIYLVDPSPTPSQ</sequence>
<gene>
    <name evidence="1" type="ORF">OCTVUL_1B011579</name>
</gene>
<name>A0AA36AP13_OCTVU</name>